<feature type="transmembrane region" description="Helical" evidence="2">
    <location>
        <begin position="137"/>
        <end position="158"/>
    </location>
</feature>
<gene>
    <name evidence="4" type="ORF">OCV88_15095</name>
</gene>
<feature type="transmembrane region" description="Helical" evidence="2">
    <location>
        <begin position="302"/>
        <end position="323"/>
    </location>
</feature>
<keyword evidence="2" id="KW-1133">Transmembrane helix</keyword>
<dbReference type="InterPro" id="IPR001387">
    <property type="entry name" value="Cro/C1-type_HTH"/>
</dbReference>
<dbReference type="CDD" id="cd00093">
    <property type="entry name" value="HTH_XRE"/>
    <property type="match status" value="1"/>
</dbReference>
<dbReference type="PROSITE" id="PS50943">
    <property type="entry name" value="HTH_CROC1"/>
    <property type="match status" value="1"/>
</dbReference>
<dbReference type="InterPro" id="IPR010982">
    <property type="entry name" value="Lambda_DNA-bd_dom_sf"/>
</dbReference>
<dbReference type="PANTHER" id="PTHR46558">
    <property type="entry name" value="TRACRIPTIONAL REGULATORY PROTEIN-RELATED-RELATED"/>
    <property type="match status" value="1"/>
</dbReference>
<accession>A0ABT2TN36</accession>
<keyword evidence="2" id="KW-0472">Membrane</keyword>
<dbReference type="SMART" id="SM00530">
    <property type="entry name" value="HTH_XRE"/>
    <property type="match status" value="1"/>
</dbReference>
<dbReference type="EMBL" id="JAOQJQ010000009">
    <property type="protein sequence ID" value="MCU6763633.1"/>
    <property type="molecule type" value="Genomic_DNA"/>
</dbReference>
<organism evidence="4 5">
    <name type="scientific">Brotonthovivens ammoniilytica</name>
    <dbReference type="NCBI Taxonomy" id="2981725"/>
    <lineage>
        <taxon>Bacteria</taxon>
        <taxon>Bacillati</taxon>
        <taxon>Bacillota</taxon>
        <taxon>Clostridia</taxon>
        <taxon>Lachnospirales</taxon>
        <taxon>Lachnospiraceae</taxon>
        <taxon>Brotonthovivens</taxon>
    </lineage>
</organism>
<dbReference type="Gene3D" id="1.10.260.40">
    <property type="entry name" value="lambda repressor-like DNA-binding domains"/>
    <property type="match status" value="1"/>
</dbReference>
<keyword evidence="1" id="KW-0238">DNA-binding</keyword>
<dbReference type="RefSeq" id="WP_158426274.1">
    <property type="nucleotide sequence ID" value="NZ_JAOQJQ010000009.1"/>
</dbReference>
<dbReference type="PANTHER" id="PTHR46558:SF13">
    <property type="entry name" value="HTH-TYPE TRANSCRIPTIONAL REGULATOR IMMR"/>
    <property type="match status" value="1"/>
</dbReference>
<proteinExistence type="predicted"/>
<evidence type="ECO:0000256" key="2">
    <source>
        <dbReference type="SAM" id="Phobius"/>
    </source>
</evidence>
<feature type="transmembrane region" description="Helical" evidence="2">
    <location>
        <begin position="105"/>
        <end position="125"/>
    </location>
</feature>
<comment type="caution">
    <text evidence="4">The sequence shown here is derived from an EMBL/GenBank/DDBJ whole genome shotgun (WGS) entry which is preliminary data.</text>
</comment>
<feature type="transmembrane region" description="Helical" evidence="2">
    <location>
        <begin position="228"/>
        <end position="251"/>
    </location>
</feature>
<dbReference type="SUPFAM" id="SSF47413">
    <property type="entry name" value="lambda repressor-like DNA-binding domains"/>
    <property type="match status" value="1"/>
</dbReference>
<dbReference type="Pfam" id="PF01381">
    <property type="entry name" value="HTH_3"/>
    <property type="match status" value="1"/>
</dbReference>
<keyword evidence="5" id="KW-1185">Reference proteome</keyword>
<sequence>MILADKIMMLRKKKGWSQEELAEKMNVSRQSVSKWESGNSIPDLNKILMLSRIFSVSTDFLLKDEIEEGETWDEDISQEESQVYRVSIQEAKDYLKASTHFMKQVRLGVVLCILSPFLLILLGDMSEFGVIRMSEDFAGSIGICVLLPMVACATALFVTGGLKMKPYDYLEENQIELEYGVSGIVKEEKRRREAANRIYIVLGVTLCILSPLPLIMGDSLGVSLMTESVFTVLLLVIVSAAVFLFITAGMINSSFDRLLQEGDFSRKKKRGKKRAEKIMGIYWPVITVIYLLYSFISGEWWISWVIWPAAAVASGIIEAVCGWKEA</sequence>
<evidence type="ECO:0000313" key="4">
    <source>
        <dbReference type="EMBL" id="MCU6763633.1"/>
    </source>
</evidence>
<evidence type="ECO:0000256" key="1">
    <source>
        <dbReference type="ARBA" id="ARBA00023125"/>
    </source>
</evidence>
<evidence type="ECO:0000313" key="5">
    <source>
        <dbReference type="Proteomes" id="UP001652442"/>
    </source>
</evidence>
<reference evidence="4 5" key="1">
    <citation type="journal article" date="2021" name="ISME Commun">
        <title>Automated analysis of genomic sequences facilitates high-throughput and comprehensive description of bacteria.</title>
        <authorList>
            <person name="Hitch T.C.A."/>
        </authorList>
    </citation>
    <scope>NUCLEOTIDE SEQUENCE [LARGE SCALE GENOMIC DNA]</scope>
    <source>
        <strain evidence="4 5">Sanger_109</strain>
    </source>
</reference>
<keyword evidence="2" id="KW-0812">Transmembrane</keyword>
<feature type="transmembrane region" description="Helical" evidence="2">
    <location>
        <begin position="198"/>
        <end position="216"/>
    </location>
</feature>
<protein>
    <submittedName>
        <fullName evidence="4">Helix-turn-helix domain-containing protein</fullName>
    </submittedName>
</protein>
<dbReference type="Proteomes" id="UP001652442">
    <property type="component" value="Unassembled WGS sequence"/>
</dbReference>
<feature type="transmembrane region" description="Helical" evidence="2">
    <location>
        <begin position="278"/>
        <end position="296"/>
    </location>
</feature>
<evidence type="ECO:0000259" key="3">
    <source>
        <dbReference type="PROSITE" id="PS50943"/>
    </source>
</evidence>
<name>A0ABT2TN36_9FIRM</name>
<feature type="domain" description="HTH cro/C1-type" evidence="3">
    <location>
        <begin position="10"/>
        <end position="61"/>
    </location>
</feature>